<protein>
    <submittedName>
        <fullName evidence="1">Uncharacterized protein</fullName>
    </submittedName>
</protein>
<evidence type="ECO:0000313" key="1">
    <source>
        <dbReference type="EMBL" id="EJD75113.1"/>
    </source>
</evidence>
<dbReference type="GeneID" id="31251725"/>
<name>A0A1S0UHU9_LOALO</name>
<dbReference type="RefSeq" id="XP_020305993.1">
    <property type="nucleotide sequence ID" value="XM_020450354.1"/>
</dbReference>
<dbReference type="OrthoDB" id="272985at2759"/>
<dbReference type="KEGG" id="loa:LOAG_17689"/>
<dbReference type="CTD" id="31251725"/>
<dbReference type="InParanoid" id="A0A1S0UHU9"/>
<sequence>MMHEKSLEALGKHNLQFLDRHIGRNKCLPVIFYFAVTRKNVKINYKNACPAAKLSAEIFSYQLMEIGSRVVPVDLTSGRILLPRNFCDLVTSKEELF</sequence>
<gene>
    <name evidence="1" type="ORF">LOAG_17689</name>
</gene>
<accession>A0A1S0UHU9</accession>
<dbReference type="AlphaFoldDB" id="A0A1S0UHU9"/>
<dbReference type="EMBL" id="JH712178">
    <property type="protein sequence ID" value="EJD75113.1"/>
    <property type="molecule type" value="Genomic_DNA"/>
</dbReference>
<proteinExistence type="predicted"/>
<reference evidence="1" key="1">
    <citation type="submission" date="2012-04" db="EMBL/GenBank/DDBJ databases">
        <title>The Genome Sequence of Loa loa.</title>
        <authorList>
            <consortium name="The Broad Institute Genome Sequencing Platform"/>
            <consortium name="Broad Institute Genome Sequencing Center for Infectious Disease"/>
            <person name="Nutman T.B."/>
            <person name="Fink D.L."/>
            <person name="Russ C."/>
            <person name="Young S."/>
            <person name="Zeng Q."/>
            <person name="Gargeya S."/>
            <person name="Alvarado L."/>
            <person name="Berlin A."/>
            <person name="Chapman S.B."/>
            <person name="Chen Z."/>
            <person name="Freedman E."/>
            <person name="Gellesch M."/>
            <person name="Goldberg J."/>
            <person name="Griggs A."/>
            <person name="Gujja S."/>
            <person name="Heilman E.R."/>
            <person name="Heiman D."/>
            <person name="Howarth C."/>
            <person name="Mehta T."/>
            <person name="Neiman D."/>
            <person name="Pearson M."/>
            <person name="Roberts A."/>
            <person name="Saif S."/>
            <person name="Shea T."/>
            <person name="Shenoy N."/>
            <person name="Sisk P."/>
            <person name="Stolte C."/>
            <person name="Sykes S."/>
            <person name="White J."/>
            <person name="Yandava C."/>
            <person name="Haas B."/>
            <person name="Henn M.R."/>
            <person name="Nusbaum C."/>
            <person name="Birren B."/>
        </authorList>
    </citation>
    <scope>NUCLEOTIDE SEQUENCE [LARGE SCALE GENOMIC DNA]</scope>
</reference>
<organism evidence="1">
    <name type="scientific">Loa loa</name>
    <name type="common">Eye worm</name>
    <name type="synonym">Filaria loa</name>
    <dbReference type="NCBI Taxonomy" id="7209"/>
    <lineage>
        <taxon>Eukaryota</taxon>
        <taxon>Metazoa</taxon>
        <taxon>Ecdysozoa</taxon>
        <taxon>Nematoda</taxon>
        <taxon>Chromadorea</taxon>
        <taxon>Rhabditida</taxon>
        <taxon>Spirurina</taxon>
        <taxon>Spiruromorpha</taxon>
        <taxon>Filarioidea</taxon>
        <taxon>Onchocercidae</taxon>
        <taxon>Loa</taxon>
    </lineage>
</organism>